<dbReference type="SUPFAM" id="SSF47113">
    <property type="entry name" value="Histone-fold"/>
    <property type="match status" value="1"/>
</dbReference>
<organism evidence="2 3">
    <name type="scientific">Alligator mississippiensis</name>
    <name type="common">American alligator</name>
    <dbReference type="NCBI Taxonomy" id="8496"/>
    <lineage>
        <taxon>Eukaryota</taxon>
        <taxon>Metazoa</taxon>
        <taxon>Chordata</taxon>
        <taxon>Craniata</taxon>
        <taxon>Vertebrata</taxon>
        <taxon>Euteleostomi</taxon>
        <taxon>Archelosauria</taxon>
        <taxon>Archosauria</taxon>
        <taxon>Crocodylia</taxon>
        <taxon>Alligatoridae</taxon>
        <taxon>Alligatorinae</taxon>
        <taxon>Alligator</taxon>
    </lineage>
</organism>
<gene>
    <name evidence="2" type="ORF">Y1Q_0022362</name>
</gene>
<dbReference type="Proteomes" id="UP000050525">
    <property type="component" value="Unassembled WGS sequence"/>
</dbReference>
<feature type="compositionally biased region" description="Basic residues" evidence="1">
    <location>
        <begin position="1"/>
        <end position="12"/>
    </location>
</feature>
<feature type="region of interest" description="Disordered" evidence="1">
    <location>
        <begin position="1"/>
        <end position="35"/>
    </location>
</feature>
<name>A0A151LYI5_ALLMI</name>
<dbReference type="STRING" id="8496.A0A151LYI5"/>
<dbReference type="AlphaFoldDB" id="A0A151LYI5"/>
<dbReference type="EMBL" id="AKHW03007028">
    <property type="protein sequence ID" value="KYO17316.1"/>
    <property type="molecule type" value="Genomic_DNA"/>
</dbReference>
<evidence type="ECO:0000256" key="1">
    <source>
        <dbReference type="SAM" id="MobiDB-lite"/>
    </source>
</evidence>
<evidence type="ECO:0000313" key="3">
    <source>
        <dbReference type="Proteomes" id="UP000050525"/>
    </source>
</evidence>
<protein>
    <submittedName>
        <fullName evidence="2">Histone H2B.3-like</fullName>
    </submittedName>
</protein>
<comment type="caution">
    <text evidence="2">The sequence shown here is derived from an EMBL/GenBank/DDBJ whole genome shotgun (WGS) entry which is preliminary data.</text>
</comment>
<evidence type="ECO:0000313" key="2">
    <source>
        <dbReference type="EMBL" id="KYO17316.1"/>
    </source>
</evidence>
<dbReference type="InterPro" id="IPR009072">
    <property type="entry name" value="Histone-fold"/>
</dbReference>
<sequence length="135" mass="15355">MVQLLRRLKPQKNKPQAAPKKRLLPQPGHPAKHKPVVKLLSSQEKRRRMRNGRPTLYASRMLRQMQKVRMSATAKGLMKSFMASLYSQVSITAEDLRKKKQLPGIRSSEVHAALVQVMPREVAKHSTTPTKPKST</sequence>
<accession>A0A151LYI5</accession>
<dbReference type="GO" id="GO:0046982">
    <property type="term" value="F:protein heterodimerization activity"/>
    <property type="evidence" value="ECO:0007669"/>
    <property type="project" value="InterPro"/>
</dbReference>
<proteinExistence type="predicted"/>
<keyword evidence="3" id="KW-1185">Reference proteome</keyword>
<reference evidence="2 3" key="1">
    <citation type="journal article" date="2012" name="Genome Biol.">
        <title>Sequencing three crocodilian genomes to illuminate the evolution of archosaurs and amniotes.</title>
        <authorList>
            <person name="St John J.A."/>
            <person name="Braun E.L."/>
            <person name="Isberg S.R."/>
            <person name="Miles L.G."/>
            <person name="Chong A.Y."/>
            <person name="Gongora J."/>
            <person name="Dalzell P."/>
            <person name="Moran C."/>
            <person name="Bed'hom B."/>
            <person name="Abzhanov A."/>
            <person name="Burgess S.C."/>
            <person name="Cooksey A.M."/>
            <person name="Castoe T.A."/>
            <person name="Crawford N.G."/>
            <person name="Densmore L.D."/>
            <person name="Drew J.C."/>
            <person name="Edwards S.V."/>
            <person name="Faircloth B.C."/>
            <person name="Fujita M.K."/>
            <person name="Greenwold M.J."/>
            <person name="Hoffmann F.G."/>
            <person name="Howard J.M."/>
            <person name="Iguchi T."/>
            <person name="Janes D.E."/>
            <person name="Khan S.Y."/>
            <person name="Kohno S."/>
            <person name="de Koning A.J."/>
            <person name="Lance S.L."/>
            <person name="McCarthy F.M."/>
            <person name="McCormack J.E."/>
            <person name="Merchant M.E."/>
            <person name="Peterson D.G."/>
            <person name="Pollock D.D."/>
            <person name="Pourmand N."/>
            <person name="Raney B.J."/>
            <person name="Roessler K.A."/>
            <person name="Sanford J.R."/>
            <person name="Sawyer R.H."/>
            <person name="Schmidt C.J."/>
            <person name="Triplett E.W."/>
            <person name="Tuberville T.D."/>
            <person name="Venegas-Anaya M."/>
            <person name="Howard J.T."/>
            <person name="Jarvis E.D."/>
            <person name="Guillette L.J.Jr."/>
            <person name="Glenn T.C."/>
            <person name="Green R.E."/>
            <person name="Ray D.A."/>
        </authorList>
    </citation>
    <scope>NUCLEOTIDE SEQUENCE [LARGE SCALE GENOMIC DNA]</scope>
    <source>
        <strain evidence="2">KSC_2009_1</strain>
    </source>
</reference>
<dbReference type="Gene3D" id="1.10.20.10">
    <property type="entry name" value="Histone, subunit A"/>
    <property type="match status" value="1"/>
</dbReference>